<comment type="caution">
    <text evidence="1">The sequence shown here is derived from an EMBL/GenBank/DDBJ whole genome shotgun (WGS) entry which is preliminary data.</text>
</comment>
<keyword evidence="2" id="KW-1185">Reference proteome</keyword>
<sequence>MAPGKKPCVDVSRYKNVGATEKIILVPAAAVRGPRDAREGGGIPSLSDLWTTTSPARCPGEKSIGLSFLRNVIYETDSPVELA</sequence>
<dbReference type="Proteomes" id="UP000299102">
    <property type="component" value="Unassembled WGS sequence"/>
</dbReference>
<name>A0A4C1W6U8_EUMVA</name>
<organism evidence="1 2">
    <name type="scientific">Eumeta variegata</name>
    <name type="common">Bagworm moth</name>
    <name type="synonym">Eumeta japonica</name>
    <dbReference type="NCBI Taxonomy" id="151549"/>
    <lineage>
        <taxon>Eukaryota</taxon>
        <taxon>Metazoa</taxon>
        <taxon>Ecdysozoa</taxon>
        <taxon>Arthropoda</taxon>
        <taxon>Hexapoda</taxon>
        <taxon>Insecta</taxon>
        <taxon>Pterygota</taxon>
        <taxon>Neoptera</taxon>
        <taxon>Endopterygota</taxon>
        <taxon>Lepidoptera</taxon>
        <taxon>Glossata</taxon>
        <taxon>Ditrysia</taxon>
        <taxon>Tineoidea</taxon>
        <taxon>Psychidae</taxon>
        <taxon>Oiketicinae</taxon>
        <taxon>Eumeta</taxon>
    </lineage>
</organism>
<protein>
    <submittedName>
        <fullName evidence="1">Uncharacterized protein</fullName>
    </submittedName>
</protein>
<accession>A0A4C1W6U8</accession>
<reference evidence="1 2" key="1">
    <citation type="journal article" date="2019" name="Commun. Biol.">
        <title>The bagworm genome reveals a unique fibroin gene that provides high tensile strength.</title>
        <authorList>
            <person name="Kono N."/>
            <person name="Nakamura H."/>
            <person name="Ohtoshi R."/>
            <person name="Tomita M."/>
            <person name="Numata K."/>
            <person name="Arakawa K."/>
        </authorList>
    </citation>
    <scope>NUCLEOTIDE SEQUENCE [LARGE SCALE GENOMIC DNA]</scope>
</reference>
<proteinExistence type="predicted"/>
<evidence type="ECO:0000313" key="1">
    <source>
        <dbReference type="EMBL" id="GBP47096.1"/>
    </source>
</evidence>
<evidence type="ECO:0000313" key="2">
    <source>
        <dbReference type="Proteomes" id="UP000299102"/>
    </source>
</evidence>
<dbReference type="AlphaFoldDB" id="A0A4C1W6U8"/>
<gene>
    <name evidence="1" type="ORF">EVAR_96051_1</name>
</gene>
<dbReference type="EMBL" id="BGZK01000495">
    <property type="protein sequence ID" value="GBP47096.1"/>
    <property type="molecule type" value="Genomic_DNA"/>
</dbReference>